<organism evidence="9">
    <name type="scientific">Aureoumbra lagunensis</name>
    <dbReference type="NCBI Taxonomy" id="44058"/>
    <lineage>
        <taxon>Eukaryota</taxon>
        <taxon>Sar</taxon>
        <taxon>Stramenopiles</taxon>
        <taxon>Ochrophyta</taxon>
        <taxon>Pelagophyceae</taxon>
        <taxon>Pelagomonadales</taxon>
        <taxon>Aureoumbra</taxon>
    </lineage>
</organism>
<evidence type="ECO:0000256" key="3">
    <source>
        <dbReference type="ARBA" id="ARBA00022618"/>
    </source>
</evidence>
<feature type="compositionally biased region" description="Low complexity" evidence="8">
    <location>
        <begin position="207"/>
        <end position="221"/>
    </location>
</feature>
<keyword evidence="7" id="KW-0175">Coiled coil</keyword>
<evidence type="ECO:0008006" key="10">
    <source>
        <dbReference type="Google" id="ProtNLM"/>
    </source>
</evidence>
<keyword evidence="3" id="KW-0132">Cell division</keyword>
<keyword evidence="5" id="KW-0539">Nucleus</keyword>
<dbReference type="EMBL" id="HBIJ01008220">
    <property type="protein sequence ID" value="CAE0365061.1"/>
    <property type="molecule type" value="Transcribed_RNA"/>
</dbReference>
<dbReference type="GO" id="GO:0072686">
    <property type="term" value="C:mitotic spindle"/>
    <property type="evidence" value="ECO:0007669"/>
    <property type="project" value="TreeGrafter"/>
</dbReference>
<evidence type="ECO:0000256" key="6">
    <source>
        <dbReference type="ARBA" id="ARBA00023306"/>
    </source>
</evidence>
<sequence length="576" mass="65440">MSKRLRIMTPMDEDEEQDMTVCLEPNLGSLLASCNTSPMVPNRSSIEEALSDRESMQVRAQRAEKSCRELRAENEELRASRNWLAQELELVQSTKMSSLKQQEQEEKELIRANNENSALAQELAAEKDETQKLRIELRRARHDAAAQIEQLELKKNTKEEDQILIDQVAEATRDAIEARAEASRANREILDLRAKLAKQASSLQKESLQSNNNKKNTSLTTRATEERIRTLESLLEQYAKSHEENAHLRKQLEAAQLKEDEWLGHFPSDPIKEDKEMTPAARALSEITKLQNENRQIRLELSEALASSRTNATQSAYAVEAEAEATSKCKKLETQNVHLKRDLDLALAARAVDARELASLRRLLGSTIGATDDDVTDLRNLITEASAATDKARAAYDTLLTQIQNQQQEQIITSTHKKEAVTIAHDQVRVVHMIRNPLADAMRKKDQAHITQKDDTSVDSTKLHARLKERFREHLNWFREAVYLLTGFKLEMTNTSTDDDDSTSTTVRLRSMFAENPDDALLFRWTDDGIQLIDTPFARNLDDRLFAPLRYLNSTPAFLATIQLDLFEKSTLLPSS</sequence>
<evidence type="ECO:0000256" key="1">
    <source>
        <dbReference type="ARBA" id="ARBA00004123"/>
    </source>
</evidence>
<dbReference type="PANTHER" id="PTHR23168:SF0">
    <property type="entry name" value="MITOTIC SPINDLE ASSEMBLY CHECKPOINT PROTEIN MAD1"/>
    <property type="match status" value="1"/>
</dbReference>
<evidence type="ECO:0000256" key="8">
    <source>
        <dbReference type="SAM" id="MobiDB-lite"/>
    </source>
</evidence>
<feature type="coiled-coil region" evidence="7">
    <location>
        <begin position="231"/>
        <end position="342"/>
    </location>
</feature>
<feature type="coiled-coil region" evidence="7">
    <location>
        <begin position="46"/>
        <end position="195"/>
    </location>
</feature>
<evidence type="ECO:0000313" key="9">
    <source>
        <dbReference type="EMBL" id="CAE0365061.1"/>
    </source>
</evidence>
<dbReference type="Gene3D" id="3.30.457.60">
    <property type="match status" value="1"/>
</dbReference>
<dbReference type="GO" id="GO:0000776">
    <property type="term" value="C:kinetochore"/>
    <property type="evidence" value="ECO:0007669"/>
    <property type="project" value="TreeGrafter"/>
</dbReference>
<name>A0A7S3NFX8_9STRA</name>
<protein>
    <recommendedName>
        <fullName evidence="10">Spindle assembly checkpoint component MAD1</fullName>
    </recommendedName>
</protein>
<evidence type="ECO:0000256" key="5">
    <source>
        <dbReference type="ARBA" id="ARBA00023242"/>
    </source>
</evidence>
<dbReference type="GO" id="GO:0007094">
    <property type="term" value="P:mitotic spindle assembly checkpoint signaling"/>
    <property type="evidence" value="ECO:0007669"/>
    <property type="project" value="InterPro"/>
</dbReference>
<dbReference type="InterPro" id="IPR008672">
    <property type="entry name" value="Mad1"/>
</dbReference>
<evidence type="ECO:0000256" key="7">
    <source>
        <dbReference type="SAM" id="Coils"/>
    </source>
</evidence>
<comment type="subcellular location">
    <subcellularLocation>
        <location evidence="1">Nucleus</location>
    </subcellularLocation>
</comment>
<proteinExistence type="inferred from homology"/>
<evidence type="ECO:0000256" key="4">
    <source>
        <dbReference type="ARBA" id="ARBA00022776"/>
    </source>
</evidence>
<dbReference type="PANTHER" id="PTHR23168">
    <property type="entry name" value="MITOTIC SPINDLE ASSEMBLY CHECKPOINT PROTEIN MAD1 MITOTIC ARREST DEFICIENT-LIKE PROTEIN 1"/>
    <property type="match status" value="1"/>
</dbReference>
<dbReference type="GO" id="GO:0051301">
    <property type="term" value="P:cell division"/>
    <property type="evidence" value="ECO:0007669"/>
    <property type="project" value="UniProtKB-KW"/>
</dbReference>
<gene>
    <name evidence="9" type="ORF">ALAG00032_LOCUS5803</name>
</gene>
<comment type="similarity">
    <text evidence="2">Belongs to the MAD1 family.</text>
</comment>
<reference evidence="9" key="1">
    <citation type="submission" date="2021-01" db="EMBL/GenBank/DDBJ databases">
        <authorList>
            <person name="Corre E."/>
            <person name="Pelletier E."/>
            <person name="Niang G."/>
            <person name="Scheremetjew M."/>
            <person name="Finn R."/>
            <person name="Kale V."/>
            <person name="Holt S."/>
            <person name="Cochrane G."/>
            <person name="Meng A."/>
            <person name="Brown T."/>
            <person name="Cohen L."/>
        </authorList>
    </citation>
    <scope>NUCLEOTIDE SEQUENCE</scope>
    <source>
        <strain evidence="9">CCMP1510</strain>
    </source>
</reference>
<keyword evidence="6" id="KW-0131">Cell cycle</keyword>
<dbReference type="Pfam" id="PF05557">
    <property type="entry name" value="MAD"/>
    <property type="match status" value="1"/>
</dbReference>
<accession>A0A7S3NFX8</accession>
<feature type="region of interest" description="Disordered" evidence="8">
    <location>
        <begin position="203"/>
        <end position="224"/>
    </location>
</feature>
<dbReference type="GO" id="GO:0051315">
    <property type="term" value="P:attachment of mitotic spindle microtubules to kinetochore"/>
    <property type="evidence" value="ECO:0007669"/>
    <property type="project" value="TreeGrafter"/>
</dbReference>
<evidence type="ECO:0000256" key="2">
    <source>
        <dbReference type="ARBA" id="ARBA00008029"/>
    </source>
</evidence>
<keyword evidence="4" id="KW-0498">Mitosis</keyword>
<dbReference type="GO" id="GO:0005635">
    <property type="term" value="C:nuclear envelope"/>
    <property type="evidence" value="ECO:0007669"/>
    <property type="project" value="TreeGrafter"/>
</dbReference>
<dbReference type="AlphaFoldDB" id="A0A7S3NFX8"/>